<evidence type="ECO:0000313" key="2">
    <source>
        <dbReference type="EMBL" id="ETI33772.1"/>
    </source>
</evidence>
<name>V9E659_PHYNI</name>
<keyword evidence="3" id="KW-1185">Reference proteome</keyword>
<dbReference type="Proteomes" id="UP000018721">
    <property type="component" value="Unassembled WGS sequence"/>
</dbReference>
<evidence type="ECO:0008006" key="4">
    <source>
        <dbReference type="Google" id="ProtNLM"/>
    </source>
</evidence>
<accession>V9E659</accession>
<evidence type="ECO:0000256" key="1">
    <source>
        <dbReference type="SAM" id="MobiDB-lite"/>
    </source>
</evidence>
<dbReference type="OrthoDB" id="94424at2759"/>
<sequence length="116" mass="13020">MTAPASQLPHILQKTREKNGGKTRQWLCKVCSALAGPGTRSFESSYFCKACSIAKKGRVALCNNARRLELGSDLTCSQVSHQTWKNGTAIPPEYQDKIRFINKRRVDDVDSEEGFW</sequence>
<gene>
    <name evidence="2" type="ORF">F443_19575</name>
</gene>
<reference evidence="2 3" key="1">
    <citation type="submission" date="2013-11" db="EMBL/GenBank/DDBJ databases">
        <title>The Genome Sequence of Phytophthora parasitica P1569.</title>
        <authorList>
            <consortium name="The Broad Institute Genomics Platform"/>
            <person name="Russ C."/>
            <person name="Tyler B."/>
            <person name="Panabieres F."/>
            <person name="Shan W."/>
            <person name="Tripathy S."/>
            <person name="Grunwald N."/>
            <person name="Machado M."/>
            <person name="Johnson C.S."/>
            <person name="Arredondo F."/>
            <person name="Hong C."/>
            <person name="Coffey M."/>
            <person name="Young S.K."/>
            <person name="Zeng Q."/>
            <person name="Gargeya S."/>
            <person name="Fitzgerald M."/>
            <person name="Abouelleil A."/>
            <person name="Alvarado L."/>
            <person name="Chapman S.B."/>
            <person name="Gainer-Dewar J."/>
            <person name="Goldberg J."/>
            <person name="Griggs A."/>
            <person name="Gujja S."/>
            <person name="Hansen M."/>
            <person name="Howarth C."/>
            <person name="Imamovic A."/>
            <person name="Ireland A."/>
            <person name="Larimer J."/>
            <person name="McCowan C."/>
            <person name="Murphy C."/>
            <person name="Pearson M."/>
            <person name="Poon T.W."/>
            <person name="Priest M."/>
            <person name="Roberts A."/>
            <person name="Saif S."/>
            <person name="Shea T."/>
            <person name="Sykes S."/>
            <person name="Wortman J."/>
            <person name="Nusbaum C."/>
            <person name="Birren B."/>
        </authorList>
    </citation>
    <scope>NUCLEOTIDE SEQUENCE [LARGE SCALE GENOMIC DNA]</scope>
    <source>
        <strain evidence="2 3">P1569</strain>
    </source>
</reference>
<dbReference type="AlphaFoldDB" id="V9E659"/>
<feature type="region of interest" description="Disordered" evidence="1">
    <location>
        <begin position="1"/>
        <end position="20"/>
    </location>
</feature>
<dbReference type="HOGENOM" id="CLU_2101760_0_0_1"/>
<comment type="caution">
    <text evidence="2">The sequence shown here is derived from an EMBL/GenBank/DDBJ whole genome shotgun (WGS) entry which is preliminary data.</text>
</comment>
<proteinExistence type="predicted"/>
<protein>
    <recommendedName>
        <fullName evidence="4">PiggyBac transposable element-derived protein 4 C-terminal zinc-ribbon domain-containing protein</fullName>
    </recommendedName>
</protein>
<dbReference type="EMBL" id="ANIZ01003388">
    <property type="protein sequence ID" value="ETI33772.1"/>
    <property type="molecule type" value="Genomic_DNA"/>
</dbReference>
<evidence type="ECO:0000313" key="3">
    <source>
        <dbReference type="Proteomes" id="UP000018721"/>
    </source>
</evidence>
<organism evidence="2 3">
    <name type="scientific">Phytophthora nicotianae P1569</name>
    <dbReference type="NCBI Taxonomy" id="1317065"/>
    <lineage>
        <taxon>Eukaryota</taxon>
        <taxon>Sar</taxon>
        <taxon>Stramenopiles</taxon>
        <taxon>Oomycota</taxon>
        <taxon>Peronosporomycetes</taxon>
        <taxon>Peronosporales</taxon>
        <taxon>Peronosporaceae</taxon>
        <taxon>Phytophthora</taxon>
    </lineage>
</organism>